<dbReference type="InterPro" id="IPR013783">
    <property type="entry name" value="Ig-like_fold"/>
</dbReference>
<keyword evidence="2" id="KW-0812">Transmembrane</keyword>
<evidence type="ECO:0000313" key="5">
    <source>
        <dbReference type="Proteomes" id="UP001146793"/>
    </source>
</evidence>
<gene>
    <name evidence="4" type="ORF">M0812_25498</name>
</gene>
<dbReference type="SUPFAM" id="SSF49313">
    <property type="entry name" value="Cadherin-like"/>
    <property type="match status" value="4"/>
</dbReference>
<feature type="signal peptide" evidence="3">
    <location>
        <begin position="1"/>
        <end position="21"/>
    </location>
</feature>
<dbReference type="GO" id="GO:0016020">
    <property type="term" value="C:membrane"/>
    <property type="evidence" value="ECO:0007669"/>
    <property type="project" value="InterPro"/>
</dbReference>
<evidence type="ECO:0000313" key="4">
    <source>
        <dbReference type="EMBL" id="KAJ3427868.1"/>
    </source>
</evidence>
<proteinExistence type="predicted"/>
<keyword evidence="2" id="KW-0472">Membrane</keyword>
<dbReference type="EMBL" id="JANTQA010000060">
    <property type="protein sequence ID" value="KAJ3427868.1"/>
    <property type="molecule type" value="Genomic_DNA"/>
</dbReference>
<dbReference type="Pfam" id="PF05345">
    <property type="entry name" value="He_PIG"/>
    <property type="match status" value="1"/>
</dbReference>
<dbReference type="Proteomes" id="UP001146793">
    <property type="component" value="Unassembled WGS sequence"/>
</dbReference>
<protein>
    <submittedName>
        <fullName evidence="4">Dystroglycan-related</fullName>
    </submittedName>
</protein>
<evidence type="ECO:0000256" key="2">
    <source>
        <dbReference type="SAM" id="Phobius"/>
    </source>
</evidence>
<keyword evidence="3" id="KW-0732">Signal</keyword>
<feature type="chain" id="PRO_5043978505" evidence="3">
    <location>
        <begin position="22"/>
        <end position="597"/>
    </location>
</feature>
<feature type="transmembrane region" description="Helical" evidence="2">
    <location>
        <begin position="572"/>
        <end position="589"/>
    </location>
</feature>
<evidence type="ECO:0000256" key="3">
    <source>
        <dbReference type="SAM" id="SignalP"/>
    </source>
</evidence>
<keyword evidence="2" id="KW-1133">Transmembrane helix</keyword>
<dbReference type="AlphaFoldDB" id="A0AAV7YDM6"/>
<comment type="caution">
    <text evidence="4">The sequence shown here is derived from an EMBL/GenBank/DDBJ whole genome shotgun (WGS) entry which is preliminary data.</text>
</comment>
<dbReference type="GO" id="GO:0005509">
    <property type="term" value="F:calcium ion binding"/>
    <property type="evidence" value="ECO:0007669"/>
    <property type="project" value="InterPro"/>
</dbReference>
<organism evidence="4 5">
    <name type="scientific">Anaeramoeba flamelloides</name>
    <dbReference type="NCBI Taxonomy" id="1746091"/>
    <lineage>
        <taxon>Eukaryota</taxon>
        <taxon>Metamonada</taxon>
        <taxon>Anaeramoebidae</taxon>
        <taxon>Anaeramoeba</taxon>
    </lineage>
</organism>
<dbReference type="InterPro" id="IPR015919">
    <property type="entry name" value="Cadherin-like_sf"/>
</dbReference>
<feature type="region of interest" description="Disordered" evidence="1">
    <location>
        <begin position="287"/>
        <end position="306"/>
    </location>
</feature>
<dbReference type="Gene3D" id="2.60.40.10">
    <property type="entry name" value="Immunoglobulins"/>
    <property type="match status" value="4"/>
</dbReference>
<name>A0AAV7YDM6_9EUKA</name>
<sequence>MENQQILYCFFILICVVQNCSDIVPVSLDRHTVEPGKEFSFTIETPFAPFDLAKTIKYQSSISKGKELPDYINFDSETLTYSGLIPPGMCFPNIEITVYEEGCEEHHQNSFEIEIYYEPLISNENPFNDEERTFHIGSKIELKLKREWFKFTKKNEITFQARLKPDPQTPRSQNHGKQETLPEWLNFNSDESELLLIGNIPYDYCYPLFHVQILVKDFCVTETMEIPITVTNHKPELTHPIKDQTFTVGENIQMSFPNDLFLDPEKSTILTYSLFQLENTYYNDKNHETAGRGDENAEEGDSQIQKPGKIEMKIPSWLTFDPANLSLSGIIPYHFCKREMLFKLIANDGCLVSSTDFSITILNSAPQGKSKIELNRILNAGQKFSFGFNRQDFHDPDGGQVLLYSTQSDYQDLPDWLNFQSLSTTFTGTVPVGECTNYDLLLIASDFCLETIVPFSLTIINEPPHLGAKIPDQYFVEKRLFKFSIPLHSFYDPENGELDILLKWIKDGEEQIDLPNWLQFDCKDWSVTGKHKKPTEIQLRAIALDNCNQVSQDFKIKIIKPKEHRSHHTNSITLWLVFLFGSAIGFFVIKKMQILNF</sequence>
<evidence type="ECO:0000256" key="1">
    <source>
        <dbReference type="SAM" id="MobiDB-lite"/>
    </source>
</evidence>
<reference evidence="4" key="1">
    <citation type="submission" date="2022-08" db="EMBL/GenBank/DDBJ databases">
        <title>Novel sulphate-reducing endosymbionts in the free-living metamonad Anaeramoeba.</title>
        <authorList>
            <person name="Jerlstrom-Hultqvist J."/>
            <person name="Cepicka I."/>
            <person name="Gallot-Lavallee L."/>
            <person name="Salas-Leiva D."/>
            <person name="Curtis B.A."/>
            <person name="Zahonova K."/>
            <person name="Pipaliya S."/>
            <person name="Dacks J."/>
            <person name="Roger A.J."/>
        </authorList>
    </citation>
    <scope>NUCLEOTIDE SEQUENCE</scope>
    <source>
        <strain evidence="4">Busselton2</strain>
    </source>
</reference>
<accession>A0AAV7YDM6</accession>